<dbReference type="AlphaFoldDB" id="A0A1Q5PAF3"/>
<dbReference type="OrthoDB" id="1089835at2"/>
<keyword evidence="2" id="KW-0732">Signal</keyword>
<gene>
    <name evidence="3" type="ORF">A3841_04380</name>
</gene>
<evidence type="ECO:0000313" key="4">
    <source>
        <dbReference type="Proteomes" id="UP000186551"/>
    </source>
</evidence>
<dbReference type="EMBL" id="LVWA01000010">
    <property type="protein sequence ID" value="OKL39184.1"/>
    <property type="molecule type" value="Genomic_DNA"/>
</dbReference>
<evidence type="ECO:0000256" key="1">
    <source>
        <dbReference type="SAM" id="Coils"/>
    </source>
</evidence>
<reference evidence="3 4" key="1">
    <citation type="submission" date="2016-03" db="EMBL/GenBank/DDBJ databases">
        <title>Genome sequence of Pontibacter sp. nov., of the family cytophagaceae, isolated from marine sediment of the Yellow Sea, China.</title>
        <authorList>
            <person name="Zhang G."/>
            <person name="Zhang R."/>
        </authorList>
    </citation>
    <scope>NUCLEOTIDE SEQUENCE [LARGE SCALE GENOMIC DNA]</scope>
    <source>
        <strain evidence="3 4">S10-8</strain>
    </source>
</reference>
<evidence type="ECO:0000256" key="2">
    <source>
        <dbReference type="SAM" id="SignalP"/>
    </source>
</evidence>
<evidence type="ECO:0000313" key="3">
    <source>
        <dbReference type="EMBL" id="OKL39184.1"/>
    </source>
</evidence>
<dbReference type="Proteomes" id="UP000186551">
    <property type="component" value="Unassembled WGS sequence"/>
</dbReference>
<proteinExistence type="predicted"/>
<feature type="chain" id="PRO_5013361674" evidence="2">
    <location>
        <begin position="21"/>
        <end position="643"/>
    </location>
</feature>
<name>A0A1Q5PAF3_9BACT</name>
<feature type="coiled-coil region" evidence="1">
    <location>
        <begin position="598"/>
        <end position="625"/>
    </location>
</feature>
<organism evidence="3 4">
    <name type="scientific">Pontibacter flavimaris</name>
    <dbReference type="NCBI Taxonomy" id="1797110"/>
    <lineage>
        <taxon>Bacteria</taxon>
        <taxon>Pseudomonadati</taxon>
        <taxon>Bacteroidota</taxon>
        <taxon>Cytophagia</taxon>
        <taxon>Cytophagales</taxon>
        <taxon>Hymenobacteraceae</taxon>
        <taxon>Pontibacter</taxon>
    </lineage>
</organism>
<keyword evidence="1" id="KW-0175">Coiled coil</keyword>
<dbReference type="RefSeq" id="WP_073854085.1">
    <property type="nucleotide sequence ID" value="NZ_LVWA01000010.1"/>
</dbReference>
<comment type="caution">
    <text evidence="3">The sequence shown here is derived from an EMBL/GenBank/DDBJ whole genome shotgun (WGS) entry which is preliminary data.</text>
</comment>
<dbReference type="STRING" id="1797110.A3841_04380"/>
<protein>
    <submittedName>
        <fullName evidence="3">Uncharacterized protein</fullName>
    </submittedName>
</protein>
<accession>A0A1Q5PAF3</accession>
<feature type="signal peptide" evidence="2">
    <location>
        <begin position="1"/>
        <end position="20"/>
    </location>
</feature>
<sequence>MRRIISALAILLVCQQAVFAQRNIETRLGYSYNDDFQFSDEWQYLSTDIYLYNGNKFTRVLNELESGSRKPKKKYGNVLEYLMITAQLKNMKVFGNDDIVYPLYNFAIDQDKNDYKTQVSDHQEVVRIIDKMPLGSANNNIDAVINAKAITNGQSDQVFNLVANQLMAISKLTSPSTAVLSLVGEFGNLLNSRASRKEYKFSSTIRLYEGQDFDTRLHSVRIYVFVPSDVKKVDIKTVKLTDYLQKNPNKLDRRQLEEMTGYKDYPFMVVANYKSLYKMDVLTGDEVTLDLIEKRKLKIQAAYDQQLINDETFRQEKLFVEFLRSFADMKHNLNTYRLNYRNNSADINAKNLFGIVQEYKRLKGIFDAREKEFAKNSTYQNIFRSEYESILVNADLYLEGDHNLKNGKLLVNTLRELENDPKSWNTPEKREAALARLYAIELPKKEFLTASVEGEAIVRLTQKLEEQQYNEVFMKEVQNLSGTEANDQTMPQRNNLLEKAGATKCQSCREKVREAITDYNKRYDSYKLKQALKKKEELNQSAEATVFKYLKRQLCIESNLQMATASTSDNLDQYMSRMHEKNSELGKSIKMLDALNKREMTEERLDKVQEYNARLQHQIQEVEKNFEVIYTLDKSLSNCEDAS</sequence>
<keyword evidence="4" id="KW-1185">Reference proteome</keyword>